<keyword evidence="3 5" id="KW-0808">Transferase</keyword>
<dbReference type="PANTHER" id="PTHR43179">
    <property type="entry name" value="RHAMNOSYLTRANSFERASE WBBL"/>
    <property type="match status" value="1"/>
</dbReference>
<comment type="similarity">
    <text evidence="1">Belongs to the glycosyltransferase 2 family.</text>
</comment>
<protein>
    <submittedName>
        <fullName evidence="5">Glycosyl transferase family 2</fullName>
    </submittedName>
</protein>
<dbReference type="Pfam" id="PF00535">
    <property type="entry name" value="Glycos_transf_2"/>
    <property type="match status" value="1"/>
</dbReference>
<keyword evidence="2" id="KW-0328">Glycosyltransferase</keyword>
<dbReference type="SUPFAM" id="SSF53448">
    <property type="entry name" value="Nucleotide-diphospho-sugar transferases"/>
    <property type="match status" value="1"/>
</dbReference>
<keyword evidence="6" id="KW-1185">Reference proteome</keyword>
<dbReference type="InterPro" id="IPR001173">
    <property type="entry name" value="Glyco_trans_2-like"/>
</dbReference>
<dbReference type="InterPro" id="IPR029044">
    <property type="entry name" value="Nucleotide-diphossugar_trans"/>
</dbReference>
<dbReference type="CDD" id="cd00761">
    <property type="entry name" value="Glyco_tranf_GTA_type"/>
    <property type="match status" value="1"/>
</dbReference>
<accession>A0A562M2Q7</accession>
<dbReference type="AlphaFoldDB" id="A0A562M2Q7"/>
<dbReference type="Proteomes" id="UP000316471">
    <property type="component" value="Unassembled WGS sequence"/>
</dbReference>
<name>A0A562M2Q7_9GAMM</name>
<dbReference type="Gene3D" id="3.90.550.10">
    <property type="entry name" value="Spore Coat Polysaccharide Biosynthesis Protein SpsA, Chain A"/>
    <property type="match status" value="1"/>
</dbReference>
<organism evidence="5 6">
    <name type="scientific">Aerolutibacter ruishenii</name>
    <dbReference type="NCBI Taxonomy" id="686800"/>
    <lineage>
        <taxon>Bacteria</taxon>
        <taxon>Pseudomonadati</taxon>
        <taxon>Pseudomonadota</taxon>
        <taxon>Gammaproteobacteria</taxon>
        <taxon>Lysobacterales</taxon>
        <taxon>Lysobacteraceae</taxon>
        <taxon>Aerolutibacter</taxon>
    </lineage>
</organism>
<evidence type="ECO:0000259" key="4">
    <source>
        <dbReference type="Pfam" id="PF00535"/>
    </source>
</evidence>
<reference evidence="5 6" key="1">
    <citation type="journal article" date="2015" name="Stand. Genomic Sci.">
        <title>Genomic Encyclopedia of Bacterial and Archaeal Type Strains, Phase III: the genomes of soil and plant-associated and newly described type strains.</title>
        <authorList>
            <person name="Whitman W.B."/>
            <person name="Woyke T."/>
            <person name="Klenk H.P."/>
            <person name="Zhou Y."/>
            <person name="Lilburn T.G."/>
            <person name="Beck B.J."/>
            <person name="De Vos P."/>
            <person name="Vandamme P."/>
            <person name="Eisen J.A."/>
            <person name="Garrity G."/>
            <person name="Hugenholtz P."/>
            <person name="Kyrpides N.C."/>
        </authorList>
    </citation>
    <scope>NUCLEOTIDE SEQUENCE [LARGE SCALE GENOMIC DNA]</scope>
    <source>
        <strain evidence="5 6">CGMCC 1.10136</strain>
    </source>
</reference>
<dbReference type="GO" id="GO:0016757">
    <property type="term" value="F:glycosyltransferase activity"/>
    <property type="evidence" value="ECO:0007669"/>
    <property type="project" value="UniProtKB-KW"/>
</dbReference>
<evidence type="ECO:0000313" key="6">
    <source>
        <dbReference type="Proteomes" id="UP000316471"/>
    </source>
</evidence>
<gene>
    <name evidence="5" type="ORF">IP93_00204</name>
</gene>
<evidence type="ECO:0000313" key="5">
    <source>
        <dbReference type="EMBL" id="TWI14209.1"/>
    </source>
</evidence>
<evidence type="ECO:0000256" key="1">
    <source>
        <dbReference type="ARBA" id="ARBA00006739"/>
    </source>
</evidence>
<proteinExistence type="inferred from homology"/>
<dbReference type="PANTHER" id="PTHR43179:SF12">
    <property type="entry name" value="GALACTOFURANOSYLTRANSFERASE GLFT2"/>
    <property type="match status" value="1"/>
</dbReference>
<evidence type="ECO:0000256" key="3">
    <source>
        <dbReference type="ARBA" id="ARBA00022679"/>
    </source>
</evidence>
<dbReference type="OrthoDB" id="5123492at2"/>
<sequence length="336" mass="35294">MGDAKGQLPIVVLPVGTDDEALDACLAALDASTPAGTRVWLADDACAGPRGYAVIERWMARTRLKADYTRRQRGVGESAHLGQVLAACDGMDVAVLAPDAVPLPGWLERMASCLHADGAIATVTPWSNAGETAAWPRIGEIGPMPAEPRRLSHAAAHMPALMPELPTAVGHAVLLRGVARAGGLDVDSYGSWYAALIDLCLRLAGLGWRNVLCDSAFVARPGEGMPAEGDMDRLAVRWPDWHSRLAQFLMHDPLHGERQQLARLLATLGPPELQGDLFVSSAQAVAPGAETPVTDIFEVATSESATHVDPVPDRGVNAVAADSAHAVATGGQDSPE</sequence>
<evidence type="ECO:0000256" key="2">
    <source>
        <dbReference type="ARBA" id="ARBA00022676"/>
    </source>
</evidence>
<dbReference type="EMBL" id="VLKP01000001">
    <property type="protein sequence ID" value="TWI14209.1"/>
    <property type="molecule type" value="Genomic_DNA"/>
</dbReference>
<feature type="domain" description="Glycosyltransferase 2-like" evidence="4">
    <location>
        <begin position="12"/>
        <end position="150"/>
    </location>
</feature>
<comment type="caution">
    <text evidence="5">The sequence shown here is derived from an EMBL/GenBank/DDBJ whole genome shotgun (WGS) entry which is preliminary data.</text>
</comment>